<reference evidence="3 4" key="1">
    <citation type="submission" date="2019-08" db="EMBL/GenBank/DDBJ databases">
        <title>Draft genome sequences of two oriental melons (Cucumis melo L. var makuwa).</title>
        <authorList>
            <person name="Kwon S.-Y."/>
        </authorList>
    </citation>
    <scope>NUCLEOTIDE SEQUENCE [LARGE SCALE GENOMIC DNA]</scope>
    <source>
        <strain evidence="4">cv. Chang Bougi</strain>
        <tissue evidence="3">Leaf</tissue>
    </source>
</reference>
<dbReference type="AlphaFoldDB" id="A0A5D3DTL5"/>
<dbReference type="InterPro" id="IPR041577">
    <property type="entry name" value="RT_RNaseH_2"/>
</dbReference>
<name>A0A5D3DTL5_CUCMM</name>
<dbReference type="InterPro" id="IPR043128">
    <property type="entry name" value="Rev_trsase/Diguanyl_cyclase"/>
</dbReference>
<feature type="region of interest" description="Disordered" evidence="1">
    <location>
        <begin position="1"/>
        <end position="48"/>
    </location>
</feature>
<comment type="caution">
    <text evidence="3">The sequence shown here is derived from an EMBL/GenBank/DDBJ whole genome shotgun (WGS) entry which is preliminary data.</text>
</comment>
<evidence type="ECO:0000313" key="4">
    <source>
        <dbReference type="Proteomes" id="UP000321947"/>
    </source>
</evidence>
<sequence>MAVERRRGTATTTKRKATMEMMTKRKPRRTASENPQKGVGKTPYSQCHSRRTLHGVENKRQEYTFPDVLYADVFVGVGKPSFSCSDYKFIVMSFGLTNAHVVEYEEHLHQVLETLRANKLYATFFKKGTPFVWSPTCKSSFQNLKQKLVTAPVLTVRDGSGSFMIYSNASKKGLGCVLMQQGKVVVYASRQLKSHEQNYPTHYLELAVVKELNMRQRRWLELVKDNDCKMLYHPGKANVTADALSRKPTLRQIIILAQFNDPFLVEKCYLAEAGQAEEFSISSDDGLSYQATIDMTPFEALLWSELVQTNNEAIQNIRARMLTAQSRQKSYANEWRKDLKFDVGDIVFLKVAPMKVHGVFHLSMLRKYMANPTHIVDFEPLQINDNLSYKSNPLRFWQERSSCFVTEELHSTPLLLPQPIAATPLHLLASPPNVATNPSSPTTTHPQLSVAFSPVSLSLVRLCLQLNAVSHSARCRPILERLHNFDVVASQVTARSLFSSSFRQFVAKVVLSSCTVTLGQSYSNLKSESPPLPCMLFLQGTNWRFLQQIVDLVVKERFGFNLIWTNSSTKFTFQPSKVAKSKVRVPTTGLKYEI</sequence>
<dbReference type="InterPro" id="IPR043502">
    <property type="entry name" value="DNA/RNA_pol_sf"/>
</dbReference>
<protein>
    <submittedName>
        <fullName evidence="3">Putative polyprotein</fullName>
    </submittedName>
</protein>
<feature type="domain" description="Reverse transcriptase/retrotransposon-derived protein RNase H-like" evidence="2">
    <location>
        <begin position="133"/>
        <end position="220"/>
    </location>
</feature>
<dbReference type="Gene3D" id="3.30.70.270">
    <property type="match status" value="1"/>
</dbReference>
<organism evidence="3 4">
    <name type="scientific">Cucumis melo var. makuwa</name>
    <name type="common">Oriental melon</name>
    <dbReference type="NCBI Taxonomy" id="1194695"/>
    <lineage>
        <taxon>Eukaryota</taxon>
        <taxon>Viridiplantae</taxon>
        <taxon>Streptophyta</taxon>
        <taxon>Embryophyta</taxon>
        <taxon>Tracheophyta</taxon>
        <taxon>Spermatophyta</taxon>
        <taxon>Magnoliopsida</taxon>
        <taxon>eudicotyledons</taxon>
        <taxon>Gunneridae</taxon>
        <taxon>Pentapetalae</taxon>
        <taxon>rosids</taxon>
        <taxon>fabids</taxon>
        <taxon>Cucurbitales</taxon>
        <taxon>Cucurbitaceae</taxon>
        <taxon>Benincaseae</taxon>
        <taxon>Cucumis</taxon>
    </lineage>
</organism>
<gene>
    <name evidence="3" type="ORF">E5676_scaffold124G00910</name>
</gene>
<dbReference type="Proteomes" id="UP000321947">
    <property type="component" value="Unassembled WGS sequence"/>
</dbReference>
<evidence type="ECO:0000313" key="3">
    <source>
        <dbReference type="EMBL" id="TYK26789.1"/>
    </source>
</evidence>
<dbReference type="Pfam" id="PF17919">
    <property type="entry name" value="RT_RNaseH_2"/>
    <property type="match status" value="1"/>
</dbReference>
<dbReference type="SUPFAM" id="SSF56672">
    <property type="entry name" value="DNA/RNA polymerases"/>
    <property type="match status" value="1"/>
</dbReference>
<proteinExistence type="predicted"/>
<dbReference type="PANTHER" id="PTHR34072:SF52">
    <property type="entry name" value="RIBONUCLEASE H"/>
    <property type="match status" value="1"/>
</dbReference>
<accession>A0A5D3DTL5</accession>
<evidence type="ECO:0000256" key="1">
    <source>
        <dbReference type="SAM" id="MobiDB-lite"/>
    </source>
</evidence>
<dbReference type="EMBL" id="SSTD01003357">
    <property type="protein sequence ID" value="TYK26789.1"/>
    <property type="molecule type" value="Genomic_DNA"/>
</dbReference>
<dbReference type="PANTHER" id="PTHR34072">
    <property type="entry name" value="ENZYMATIC POLYPROTEIN-RELATED"/>
    <property type="match status" value="1"/>
</dbReference>
<evidence type="ECO:0000259" key="2">
    <source>
        <dbReference type="Pfam" id="PF17919"/>
    </source>
</evidence>